<evidence type="ECO:0000313" key="2">
    <source>
        <dbReference type="Proteomes" id="UP000699462"/>
    </source>
</evidence>
<keyword evidence="2" id="KW-1185">Reference proteome</keyword>
<organism evidence="1 2">
    <name type="scientific">Paragonimus westermani</name>
    <dbReference type="NCBI Taxonomy" id="34504"/>
    <lineage>
        <taxon>Eukaryota</taxon>
        <taxon>Metazoa</taxon>
        <taxon>Spiralia</taxon>
        <taxon>Lophotrochozoa</taxon>
        <taxon>Platyhelminthes</taxon>
        <taxon>Trematoda</taxon>
        <taxon>Digenea</taxon>
        <taxon>Plagiorchiida</taxon>
        <taxon>Troglotremata</taxon>
        <taxon>Troglotrematidae</taxon>
        <taxon>Paragonimus</taxon>
    </lineage>
</organism>
<evidence type="ECO:0000313" key="1">
    <source>
        <dbReference type="EMBL" id="KAF8565741.1"/>
    </source>
</evidence>
<gene>
    <name evidence="1" type="ORF">P879_11457</name>
</gene>
<reference evidence="1 2" key="1">
    <citation type="submission" date="2019-07" db="EMBL/GenBank/DDBJ databases">
        <title>Annotation for the trematode Paragonimus westermani.</title>
        <authorList>
            <person name="Choi Y.-J."/>
        </authorList>
    </citation>
    <scope>NUCLEOTIDE SEQUENCE [LARGE SCALE GENOMIC DNA]</scope>
    <source>
        <strain evidence="1">180907_Pwestermani</strain>
    </source>
</reference>
<name>A0A8T0DG38_9TREM</name>
<protein>
    <submittedName>
        <fullName evidence="1">Uncharacterized protein</fullName>
    </submittedName>
</protein>
<accession>A0A8T0DG38</accession>
<dbReference type="Proteomes" id="UP000699462">
    <property type="component" value="Unassembled WGS sequence"/>
</dbReference>
<dbReference type="AlphaFoldDB" id="A0A8T0DG38"/>
<proteinExistence type="predicted"/>
<sequence length="130" mass="14135">MNVCSELSILSLSNEELQVHITSCWRLQKTLGSQLRDGGIKLEKLLDRLQNALRSRLEDCSAVCERSHIPFMKLGKTTSVLRSSLSGFQPVCSGDNLCEGASSVRSSSPPSVPEPDELVEQFAAIKLSSG</sequence>
<dbReference type="EMBL" id="JTDF01006199">
    <property type="protein sequence ID" value="KAF8565741.1"/>
    <property type="molecule type" value="Genomic_DNA"/>
</dbReference>
<comment type="caution">
    <text evidence="1">The sequence shown here is derived from an EMBL/GenBank/DDBJ whole genome shotgun (WGS) entry which is preliminary data.</text>
</comment>